<keyword evidence="3" id="KW-1185">Reference proteome</keyword>
<dbReference type="SUPFAM" id="SSF49373">
    <property type="entry name" value="Invasin/intimin cell-adhesion fragments"/>
    <property type="match status" value="1"/>
</dbReference>
<organism evidence="2 3">
    <name type="scientific">Longimicrobium terrae</name>
    <dbReference type="NCBI Taxonomy" id="1639882"/>
    <lineage>
        <taxon>Bacteria</taxon>
        <taxon>Pseudomonadati</taxon>
        <taxon>Gemmatimonadota</taxon>
        <taxon>Longimicrobiia</taxon>
        <taxon>Longimicrobiales</taxon>
        <taxon>Longimicrobiaceae</taxon>
        <taxon>Longimicrobium</taxon>
    </lineage>
</organism>
<dbReference type="InterPro" id="IPR008964">
    <property type="entry name" value="Invasin/intimin_cell_adhesion"/>
</dbReference>
<proteinExistence type="predicted"/>
<dbReference type="Pfam" id="PF02368">
    <property type="entry name" value="Big_2"/>
    <property type="match status" value="1"/>
</dbReference>
<protein>
    <recommendedName>
        <fullName evidence="1">BIG2 domain-containing protein</fullName>
    </recommendedName>
</protein>
<reference evidence="2 3" key="1">
    <citation type="submission" date="2020-08" db="EMBL/GenBank/DDBJ databases">
        <title>Genomic Encyclopedia of Type Strains, Phase IV (KMG-IV): sequencing the most valuable type-strain genomes for metagenomic binning, comparative biology and taxonomic classification.</title>
        <authorList>
            <person name="Goeker M."/>
        </authorList>
    </citation>
    <scope>NUCLEOTIDE SEQUENCE [LARGE SCALE GENOMIC DNA]</scope>
    <source>
        <strain evidence="2 3">DSM 29007</strain>
    </source>
</reference>
<evidence type="ECO:0000259" key="1">
    <source>
        <dbReference type="Pfam" id="PF02368"/>
    </source>
</evidence>
<sequence>MKLFPALFLACVAASCLPIREGEALCLQERSSEPFVVGDAATLRVGRVDADDFFCADENSRPYRWHSSDAGVASVDGKGRLRARKPGKVWVSVAQDTLRDSVQFLVLPPVARIRIEPRGGRIRVGESAVFRIVATDAAGNPVPDAEVEWFSGGLESSFYGPGERGPWSFARRGATRAVWACRPGRSSLQARTRYLEDRVPLEFLPAAKPGAAADTALENHSC</sequence>
<dbReference type="Proteomes" id="UP000582837">
    <property type="component" value="Unassembled WGS sequence"/>
</dbReference>
<dbReference type="PROSITE" id="PS51257">
    <property type="entry name" value="PROKAR_LIPOPROTEIN"/>
    <property type="match status" value="1"/>
</dbReference>
<dbReference type="Gene3D" id="2.60.40.1080">
    <property type="match status" value="1"/>
</dbReference>
<dbReference type="RefSeq" id="WP_170038067.1">
    <property type="nucleotide sequence ID" value="NZ_JABDTL010000002.1"/>
</dbReference>
<name>A0A841GVA4_9BACT</name>
<comment type="caution">
    <text evidence="2">The sequence shown here is derived from an EMBL/GenBank/DDBJ whole genome shotgun (WGS) entry which is preliminary data.</text>
</comment>
<gene>
    <name evidence="2" type="ORF">HNQ61_000818</name>
</gene>
<feature type="domain" description="BIG2" evidence="1">
    <location>
        <begin position="59"/>
        <end position="100"/>
    </location>
</feature>
<dbReference type="InterPro" id="IPR003343">
    <property type="entry name" value="Big_2"/>
</dbReference>
<accession>A0A841GVA4</accession>
<evidence type="ECO:0000313" key="3">
    <source>
        <dbReference type="Proteomes" id="UP000582837"/>
    </source>
</evidence>
<dbReference type="EMBL" id="JACHIA010000002">
    <property type="protein sequence ID" value="MBB6069203.1"/>
    <property type="molecule type" value="Genomic_DNA"/>
</dbReference>
<dbReference type="AlphaFoldDB" id="A0A841GVA4"/>
<evidence type="ECO:0000313" key="2">
    <source>
        <dbReference type="EMBL" id="MBB6069203.1"/>
    </source>
</evidence>